<organism evidence="7 8">
    <name type="scientific">Methylomonas methanica</name>
    <dbReference type="NCBI Taxonomy" id="421"/>
    <lineage>
        <taxon>Bacteria</taxon>
        <taxon>Pseudomonadati</taxon>
        <taxon>Pseudomonadota</taxon>
        <taxon>Gammaproteobacteria</taxon>
        <taxon>Methylococcales</taxon>
        <taxon>Methylococcaceae</taxon>
        <taxon>Methylomonas</taxon>
    </lineage>
</organism>
<dbReference type="InterPro" id="IPR013149">
    <property type="entry name" value="ADH-like_C"/>
</dbReference>
<dbReference type="SUPFAM" id="SSF51735">
    <property type="entry name" value="NAD(P)-binding Rossmann-fold domains"/>
    <property type="match status" value="1"/>
</dbReference>
<dbReference type="RefSeq" id="WP_064037482.1">
    <property type="nucleotide sequence ID" value="NZ_LUUH01000066.1"/>
</dbReference>
<comment type="caution">
    <text evidence="7">The sequence shown here is derived from an EMBL/GenBank/DDBJ whole genome shotgun (WGS) entry which is preliminary data.</text>
</comment>
<dbReference type="AlphaFoldDB" id="A0A177MA98"/>
<sequence length="346" mass="38055">MKTRQLWFTNPRAVEIREQRLPPLEPGKMLVKSLCSAISAGTEMLVYRGQLPTDITLDASLTALQQQTAYPLQYGYACVGSVEQIGAGVDATWLDKRVFSFQPHASHFIATADQLLALPDDIEPEAAVFLANMETAVNLVLDGRPALGEKVAVLGQGIVGLLLSSVLARFPLAQLLALDEIRKRRNYAEWLGVHRSFDPKSDSQIADLKDALRLPVELPVTSDSGADLIYEVSGSPAALNLAIQLSSYTGRIVIGSWYGSKSAAVQLGGVAHRNRIKFISSQVSSIAPELAGRWDKARRFQQAWQMIRRVKPQALISHRIPIDQAADIYQLLDQAPEQVLQAIFIY</sequence>
<proteinExistence type="inferred from homology"/>
<evidence type="ECO:0000256" key="2">
    <source>
        <dbReference type="ARBA" id="ARBA00008072"/>
    </source>
</evidence>
<dbReference type="Gene3D" id="3.40.50.720">
    <property type="entry name" value="NAD(P)-binding Rossmann-like Domain"/>
    <property type="match status" value="1"/>
</dbReference>
<evidence type="ECO:0000313" key="7">
    <source>
        <dbReference type="EMBL" id="OAI01729.1"/>
    </source>
</evidence>
<dbReference type="GO" id="GO:0016491">
    <property type="term" value="F:oxidoreductase activity"/>
    <property type="evidence" value="ECO:0007669"/>
    <property type="project" value="UniProtKB-KW"/>
</dbReference>
<comment type="cofactor">
    <cofactor evidence="1">
        <name>Zn(2+)</name>
        <dbReference type="ChEBI" id="CHEBI:29105"/>
    </cofactor>
</comment>
<evidence type="ECO:0000256" key="5">
    <source>
        <dbReference type="ARBA" id="ARBA00023002"/>
    </source>
</evidence>
<dbReference type="Pfam" id="PF00107">
    <property type="entry name" value="ADH_zinc_N"/>
    <property type="match status" value="1"/>
</dbReference>
<reference evidence="7 8" key="1">
    <citation type="submission" date="2016-03" db="EMBL/GenBank/DDBJ databases">
        <authorList>
            <person name="Ploux O."/>
        </authorList>
    </citation>
    <scope>NUCLEOTIDE SEQUENCE [LARGE SCALE GENOMIC DNA]</scope>
    <source>
        <strain evidence="7 8">R-45371</strain>
    </source>
</reference>
<dbReference type="Proteomes" id="UP000077763">
    <property type="component" value="Unassembled WGS sequence"/>
</dbReference>
<comment type="similarity">
    <text evidence="2">Belongs to the zinc-containing alcohol dehydrogenase family.</text>
</comment>
<dbReference type="Gene3D" id="3.90.180.10">
    <property type="entry name" value="Medium-chain alcohol dehydrogenases, catalytic domain"/>
    <property type="match status" value="2"/>
</dbReference>
<keyword evidence="3" id="KW-0479">Metal-binding</keyword>
<dbReference type="GO" id="GO:0046872">
    <property type="term" value="F:metal ion binding"/>
    <property type="evidence" value="ECO:0007669"/>
    <property type="project" value="UniProtKB-KW"/>
</dbReference>
<evidence type="ECO:0000259" key="6">
    <source>
        <dbReference type="Pfam" id="PF00107"/>
    </source>
</evidence>
<dbReference type="PANTHER" id="PTHR43350">
    <property type="entry name" value="NAD-DEPENDENT ALCOHOL DEHYDROGENASE"/>
    <property type="match status" value="1"/>
</dbReference>
<dbReference type="InterPro" id="IPR036291">
    <property type="entry name" value="NAD(P)-bd_dom_sf"/>
</dbReference>
<feature type="domain" description="Alcohol dehydrogenase-like C-terminal" evidence="6">
    <location>
        <begin position="173"/>
        <end position="285"/>
    </location>
</feature>
<evidence type="ECO:0000256" key="4">
    <source>
        <dbReference type="ARBA" id="ARBA00022833"/>
    </source>
</evidence>
<keyword evidence="5" id="KW-0560">Oxidoreductase</keyword>
<evidence type="ECO:0000256" key="1">
    <source>
        <dbReference type="ARBA" id="ARBA00001947"/>
    </source>
</evidence>
<dbReference type="CDD" id="cd08255">
    <property type="entry name" value="2-desacetyl-2-hydroxyethyl_bacteriochlorophyllide_like"/>
    <property type="match status" value="1"/>
</dbReference>
<keyword evidence="4" id="KW-0862">Zinc</keyword>
<gene>
    <name evidence="7" type="ORF">A1353_00475</name>
</gene>
<name>A0A177MA98_METMH</name>
<protein>
    <submittedName>
        <fullName evidence="7">Oxidoreductase</fullName>
    </submittedName>
</protein>
<dbReference type="SUPFAM" id="SSF50129">
    <property type="entry name" value="GroES-like"/>
    <property type="match status" value="1"/>
</dbReference>
<dbReference type="EMBL" id="LUUH01000066">
    <property type="protein sequence ID" value="OAI01729.1"/>
    <property type="molecule type" value="Genomic_DNA"/>
</dbReference>
<dbReference type="PANTHER" id="PTHR43350:SF19">
    <property type="entry name" value="D-GULOSIDE 3-DEHYDROGENASE"/>
    <property type="match status" value="1"/>
</dbReference>
<accession>A0A177MA98</accession>
<dbReference type="InterPro" id="IPR011032">
    <property type="entry name" value="GroES-like_sf"/>
</dbReference>
<evidence type="ECO:0000256" key="3">
    <source>
        <dbReference type="ARBA" id="ARBA00022723"/>
    </source>
</evidence>
<evidence type="ECO:0000313" key="8">
    <source>
        <dbReference type="Proteomes" id="UP000077763"/>
    </source>
</evidence>